<gene>
    <name evidence="1" type="ORF">BXZ70DRAFT_682655</name>
</gene>
<dbReference type="AlphaFoldDB" id="A0A8K0UVF1"/>
<dbReference type="EMBL" id="JAEVFJ010000006">
    <property type="protein sequence ID" value="KAH8104090.1"/>
    <property type="molecule type" value="Genomic_DNA"/>
</dbReference>
<sequence length="207" mass="23348">MAPMRCRLKLGSSLLYRSGTWRDPSLINVVSLATCMHISLWGPSSNCTSRLVIRITGEPRSYSRKCYERSRASKLSLSPKLAPTSSLRRSQCHYGFLPFWLCLSHSHPCIQSGLALYSLNLGVSSSKAYRHPRRRLQIHGLCDEEPPKCCWHIRRSFATRESAGCRVEELSLEGCLGVTEKDFEKLKNGTSLRVESRETVTVGDLED</sequence>
<proteinExistence type="predicted"/>
<reference evidence="1" key="1">
    <citation type="journal article" date="2021" name="New Phytol.">
        <title>Evolutionary innovations through gain and loss of genes in the ectomycorrhizal Boletales.</title>
        <authorList>
            <person name="Wu G."/>
            <person name="Miyauchi S."/>
            <person name="Morin E."/>
            <person name="Kuo A."/>
            <person name="Drula E."/>
            <person name="Varga T."/>
            <person name="Kohler A."/>
            <person name="Feng B."/>
            <person name="Cao Y."/>
            <person name="Lipzen A."/>
            <person name="Daum C."/>
            <person name="Hundley H."/>
            <person name="Pangilinan J."/>
            <person name="Johnson J."/>
            <person name="Barry K."/>
            <person name="LaButti K."/>
            <person name="Ng V."/>
            <person name="Ahrendt S."/>
            <person name="Min B."/>
            <person name="Choi I.G."/>
            <person name="Park H."/>
            <person name="Plett J.M."/>
            <person name="Magnuson J."/>
            <person name="Spatafora J.W."/>
            <person name="Nagy L.G."/>
            <person name="Henrissat B."/>
            <person name="Grigoriev I.V."/>
            <person name="Yang Z.L."/>
            <person name="Xu J."/>
            <person name="Martin F.M."/>
        </authorList>
    </citation>
    <scope>NUCLEOTIDE SEQUENCE</scope>
    <source>
        <strain evidence="1">KKN 215</strain>
    </source>
</reference>
<comment type="caution">
    <text evidence="1">The sequence shown here is derived from an EMBL/GenBank/DDBJ whole genome shotgun (WGS) entry which is preliminary data.</text>
</comment>
<protein>
    <submittedName>
        <fullName evidence="1">Uncharacterized protein</fullName>
    </submittedName>
</protein>
<evidence type="ECO:0000313" key="1">
    <source>
        <dbReference type="EMBL" id="KAH8104090.1"/>
    </source>
</evidence>
<evidence type="ECO:0000313" key="2">
    <source>
        <dbReference type="Proteomes" id="UP000813824"/>
    </source>
</evidence>
<accession>A0A8K0UVF1</accession>
<organism evidence="1 2">
    <name type="scientific">Cristinia sonorae</name>
    <dbReference type="NCBI Taxonomy" id="1940300"/>
    <lineage>
        <taxon>Eukaryota</taxon>
        <taxon>Fungi</taxon>
        <taxon>Dikarya</taxon>
        <taxon>Basidiomycota</taxon>
        <taxon>Agaricomycotina</taxon>
        <taxon>Agaricomycetes</taxon>
        <taxon>Agaricomycetidae</taxon>
        <taxon>Agaricales</taxon>
        <taxon>Pleurotineae</taxon>
        <taxon>Stephanosporaceae</taxon>
        <taxon>Cristinia</taxon>
    </lineage>
</organism>
<keyword evidence="2" id="KW-1185">Reference proteome</keyword>
<name>A0A8K0UVF1_9AGAR</name>
<dbReference type="Proteomes" id="UP000813824">
    <property type="component" value="Unassembled WGS sequence"/>
</dbReference>